<feature type="compositionally biased region" description="Low complexity" evidence="1">
    <location>
        <begin position="269"/>
        <end position="280"/>
    </location>
</feature>
<evidence type="ECO:0000256" key="1">
    <source>
        <dbReference type="SAM" id="MobiDB-lite"/>
    </source>
</evidence>
<name>A0A6A6W3M7_9PEZI</name>
<feature type="compositionally biased region" description="Polar residues" evidence="1">
    <location>
        <begin position="221"/>
        <end position="232"/>
    </location>
</feature>
<reference evidence="2" key="1">
    <citation type="journal article" date="2020" name="Stud. Mycol.">
        <title>101 Dothideomycetes genomes: a test case for predicting lifestyles and emergence of pathogens.</title>
        <authorList>
            <person name="Haridas S."/>
            <person name="Albert R."/>
            <person name="Binder M."/>
            <person name="Bloem J."/>
            <person name="Labutti K."/>
            <person name="Salamov A."/>
            <person name="Andreopoulos B."/>
            <person name="Baker S."/>
            <person name="Barry K."/>
            <person name="Bills G."/>
            <person name="Bluhm B."/>
            <person name="Cannon C."/>
            <person name="Castanera R."/>
            <person name="Culley D."/>
            <person name="Daum C."/>
            <person name="Ezra D."/>
            <person name="Gonzalez J."/>
            <person name="Henrissat B."/>
            <person name="Kuo A."/>
            <person name="Liang C."/>
            <person name="Lipzen A."/>
            <person name="Lutzoni F."/>
            <person name="Magnuson J."/>
            <person name="Mondo S."/>
            <person name="Nolan M."/>
            <person name="Ohm R."/>
            <person name="Pangilinan J."/>
            <person name="Park H.-J."/>
            <person name="Ramirez L."/>
            <person name="Alfaro M."/>
            <person name="Sun H."/>
            <person name="Tritt A."/>
            <person name="Yoshinaga Y."/>
            <person name="Zwiers L.-H."/>
            <person name="Turgeon B."/>
            <person name="Goodwin S."/>
            <person name="Spatafora J."/>
            <person name="Crous P."/>
            <person name="Grigoriev I."/>
        </authorList>
    </citation>
    <scope>NUCLEOTIDE SEQUENCE</scope>
    <source>
        <strain evidence="2">CBS 121739</strain>
    </source>
</reference>
<evidence type="ECO:0000313" key="3">
    <source>
        <dbReference type="Proteomes" id="UP000799437"/>
    </source>
</evidence>
<accession>A0A6A6W3M7</accession>
<feature type="compositionally biased region" description="Polar residues" evidence="1">
    <location>
        <begin position="320"/>
        <end position="336"/>
    </location>
</feature>
<dbReference type="Proteomes" id="UP000799437">
    <property type="component" value="Unassembled WGS sequence"/>
</dbReference>
<proteinExistence type="predicted"/>
<dbReference type="EMBL" id="ML996575">
    <property type="protein sequence ID" value="KAF2756749.1"/>
    <property type="molecule type" value="Genomic_DNA"/>
</dbReference>
<organism evidence="2 3">
    <name type="scientific">Pseudovirgaria hyperparasitica</name>
    <dbReference type="NCBI Taxonomy" id="470096"/>
    <lineage>
        <taxon>Eukaryota</taxon>
        <taxon>Fungi</taxon>
        <taxon>Dikarya</taxon>
        <taxon>Ascomycota</taxon>
        <taxon>Pezizomycotina</taxon>
        <taxon>Dothideomycetes</taxon>
        <taxon>Dothideomycetes incertae sedis</taxon>
        <taxon>Acrospermales</taxon>
        <taxon>Acrospermaceae</taxon>
        <taxon>Pseudovirgaria</taxon>
    </lineage>
</organism>
<protein>
    <submittedName>
        <fullName evidence="2">Uncharacterized protein</fullName>
    </submittedName>
</protein>
<feature type="region of interest" description="Disordered" evidence="1">
    <location>
        <begin position="164"/>
        <end position="232"/>
    </location>
</feature>
<evidence type="ECO:0000313" key="2">
    <source>
        <dbReference type="EMBL" id="KAF2756749.1"/>
    </source>
</evidence>
<dbReference type="GeneID" id="54485377"/>
<dbReference type="RefSeq" id="XP_033599200.1">
    <property type="nucleotide sequence ID" value="XM_033744323.1"/>
</dbReference>
<dbReference type="AlphaFoldDB" id="A0A6A6W3M7"/>
<sequence>MQLIPPPQPRELLPPLLACLPTAFVSERPPPALLPLLSPILRQRVQFMPSGTHSEGSWLKLLNWDAQRASKLPSIVESMSLEPHPVSGEIELEDVDDVKFRRLDSETLHARLDLSEFRLVPIFLWVTGDEAGGGDGWRLTELRSLEDKEDGSAWFASATEATVNADSSSLYPPPNHHPDTSLQPTSPAPKDEDDEDDYWASYDRTPGRTPAKLSPAPNARGPSNNSTLQSSRTSELEYFARYANEVQPAMDPHDPDEEVPDAPPSTLNHHAPSHSAYHPPQYEPVETSNIGRHGYDSSMPHAYDGLSDEHQIPQEPTPVATPSLSQPRPISRGSSVGSITKLEEQAAKQAQAEVAVKQHIGTDIKSLFRLAKSVGMDRGEFERIVTTELELLGMMEMDE</sequence>
<feature type="region of interest" description="Disordered" evidence="1">
    <location>
        <begin position="248"/>
        <end position="283"/>
    </location>
</feature>
<keyword evidence="3" id="KW-1185">Reference proteome</keyword>
<feature type="region of interest" description="Disordered" evidence="1">
    <location>
        <begin position="304"/>
        <end position="336"/>
    </location>
</feature>
<dbReference type="OrthoDB" id="5578001at2759"/>
<gene>
    <name evidence="2" type="ORF">EJ05DRAFT_477833</name>
</gene>